<proteinExistence type="predicted"/>
<dbReference type="InterPro" id="IPR013783">
    <property type="entry name" value="Ig-like_fold"/>
</dbReference>
<dbReference type="RefSeq" id="WP_338005230.1">
    <property type="nucleotide sequence ID" value="NZ_JAOPKA010000015.1"/>
</dbReference>
<dbReference type="Proteomes" id="UP001321018">
    <property type="component" value="Unassembled WGS sequence"/>
</dbReference>
<dbReference type="AlphaFoldDB" id="A0AAP2Z1B5"/>
<evidence type="ECO:0000259" key="3">
    <source>
        <dbReference type="Pfam" id="PF01345"/>
    </source>
</evidence>
<feature type="transmembrane region" description="Helical" evidence="2">
    <location>
        <begin position="88"/>
        <end position="121"/>
    </location>
</feature>
<evidence type="ECO:0000313" key="5">
    <source>
        <dbReference type="EMBL" id="MCU4743411.1"/>
    </source>
</evidence>
<keyword evidence="2" id="KW-0812">Transmembrane</keyword>
<dbReference type="Pfam" id="PF01882">
    <property type="entry name" value="DUF58"/>
    <property type="match status" value="1"/>
</dbReference>
<dbReference type="Gene3D" id="2.60.40.10">
    <property type="entry name" value="Immunoglobulins"/>
    <property type="match status" value="1"/>
</dbReference>
<reference evidence="5" key="1">
    <citation type="submission" date="2022-09" db="EMBL/GenBank/DDBJ databases">
        <title>Enrichment on poylsaccharides allowed isolation of novel metabolic and taxonomic groups of Haloarchaea.</title>
        <authorList>
            <person name="Sorokin D.Y."/>
            <person name="Elcheninov A.G."/>
            <person name="Khizhniak T.V."/>
            <person name="Kolganova T.V."/>
            <person name="Kublanov I.V."/>
        </authorList>
    </citation>
    <scope>NUCLEOTIDE SEQUENCE</scope>
    <source>
        <strain evidence="5">AArc-xg1-1</strain>
    </source>
</reference>
<evidence type="ECO:0000313" key="6">
    <source>
        <dbReference type="Proteomes" id="UP001321018"/>
    </source>
</evidence>
<feature type="domain" description="DUF11" evidence="3">
    <location>
        <begin position="132"/>
        <end position="194"/>
    </location>
</feature>
<feature type="compositionally biased region" description="Low complexity" evidence="1">
    <location>
        <begin position="44"/>
        <end position="83"/>
    </location>
</feature>
<keyword evidence="2" id="KW-0472">Membrane</keyword>
<dbReference type="EMBL" id="JAOPKA010000015">
    <property type="protein sequence ID" value="MCU4743411.1"/>
    <property type="molecule type" value="Genomic_DNA"/>
</dbReference>
<dbReference type="InterPro" id="IPR001434">
    <property type="entry name" value="OmcB-like_DUF11"/>
</dbReference>
<sequence length="495" mass="53984">MSVPSSTDVRSTDRDGQDDHRREPDDEDDSESSTGPETDLRADSSTSTSTRTSTNSSASATAPASASSSIASTTTTQSPSLPTGRWEVGLAVALVAVGIGIVAGNAPIFLSAVVGLSYAAYGYATRPPDPELTVTRVVDPESPTPGETVTVALSVTNEATEPVSDLRIVDEPPAGLEVEESPKGATTLQPAETTTIEYTVRARRGTYDFGAVSLAVRNVSGSAEWRQRVALETSFDCDDALERVPLAGQTIQHTGRVETDVGGDGLEFYSIRSYHPTDPMSRVDWKRLARTGELTTVEFREERAASVVVVVDVREGNAVVRDEYELDGIALSKHAAGWIAGALLEENNRVGVALYGGRGDYLLPRTGRDQSARVRQLLEGGWHESFGRSRWLSMANRHVGRFCKHLDDEKQIMFVTPVLDEDPIRSARRFRAYGHAVTVVCPSVAHAETTGGTVERIDHRNRVRELREQDVRVIEWEPDESLHVAVERAKRRWSQ</sequence>
<name>A0AAP2Z1B5_9EURY</name>
<keyword evidence="2" id="KW-1133">Transmembrane helix</keyword>
<gene>
    <name evidence="5" type="ORF">OB960_18660</name>
</gene>
<dbReference type="Pfam" id="PF01345">
    <property type="entry name" value="DUF11"/>
    <property type="match status" value="1"/>
</dbReference>
<comment type="caution">
    <text evidence="5">The sequence shown here is derived from an EMBL/GenBank/DDBJ whole genome shotgun (WGS) entry which is preliminary data.</text>
</comment>
<protein>
    <submittedName>
        <fullName evidence="5">DUF58 domain-containing protein</fullName>
    </submittedName>
</protein>
<evidence type="ECO:0000256" key="1">
    <source>
        <dbReference type="SAM" id="MobiDB-lite"/>
    </source>
</evidence>
<dbReference type="InterPro" id="IPR002881">
    <property type="entry name" value="DUF58"/>
</dbReference>
<dbReference type="InterPro" id="IPR047589">
    <property type="entry name" value="DUF11_rpt"/>
</dbReference>
<feature type="compositionally biased region" description="Basic and acidic residues" evidence="1">
    <location>
        <begin position="10"/>
        <end position="24"/>
    </location>
</feature>
<feature type="region of interest" description="Disordered" evidence="1">
    <location>
        <begin position="1"/>
        <end position="83"/>
    </location>
</feature>
<evidence type="ECO:0000256" key="2">
    <source>
        <dbReference type="SAM" id="Phobius"/>
    </source>
</evidence>
<dbReference type="PANTHER" id="PTHR33608">
    <property type="entry name" value="BLL2464 PROTEIN"/>
    <property type="match status" value="1"/>
</dbReference>
<feature type="domain" description="DUF58" evidence="4">
    <location>
        <begin position="271"/>
        <end position="378"/>
    </location>
</feature>
<evidence type="ECO:0000259" key="4">
    <source>
        <dbReference type="Pfam" id="PF01882"/>
    </source>
</evidence>
<dbReference type="NCBIfam" id="TIGR01451">
    <property type="entry name" value="B_ant_repeat"/>
    <property type="match status" value="1"/>
</dbReference>
<organism evidence="5 6">
    <name type="scientific">Natronoglomus mannanivorans</name>
    <dbReference type="NCBI Taxonomy" id="2979990"/>
    <lineage>
        <taxon>Archaea</taxon>
        <taxon>Methanobacteriati</taxon>
        <taxon>Methanobacteriota</taxon>
        <taxon>Stenosarchaea group</taxon>
        <taxon>Halobacteria</taxon>
        <taxon>Halobacteriales</taxon>
        <taxon>Natrialbaceae</taxon>
        <taxon>Natronoglomus</taxon>
    </lineage>
</organism>
<dbReference type="PANTHER" id="PTHR33608:SF6">
    <property type="entry name" value="BLL2464 PROTEIN"/>
    <property type="match status" value="1"/>
</dbReference>
<accession>A0AAP2Z1B5</accession>